<gene>
    <name evidence="1" type="ORF">GCM10011575_42200</name>
</gene>
<evidence type="ECO:0000313" key="1">
    <source>
        <dbReference type="EMBL" id="GGL79400.1"/>
    </source>
</evidence>
<protein>
    <submittedName>
        <fullName evidence="1">Uncharacterized protein</fullName>
    </submittedName>
</protein>
<accession>A0A917SFN7</accession>
<reference evidence="1" key="2">
    <citation type="submission" date="2020-09" db="EMBL/GenBank/DDBJ databases">
        <authorList>
            <person name="Sun Q."/>
            <person name="Zhou Y."/>
        </authorList>
    </citation>
    <scope>NUCLEOTIDE SEQUENCE</scope>
    <source>
        <strain evidence="1">CGMCC 4.7306</strain>
    </source>
</reference>
<name>A0A917SFN7_9ACTN</name>
<evidence type="ECO:0000313" key="2">
    <source>
        <dbReference type="Proteomes" id="UP000613840"/>
    </source>
</evidence>
<sequence length="53" mass="6073">MSAEHGQDACYYAAGSRRCAEPVWQRAADTIADAEYEIAQHGQHEAHRRDQEW</sequence>
<dbReference type="Proteomes" id="UP000613840">
    <property type="component" value="Unassembled WGS sequence"/>
</dbReference>
<organism evidence="1 2">
    <name type="scientific">Microlunatus endophyticus</name>
    <dbReference type="NCBI Taxonomy" id="1716077"/>
    <lineage>
        <taxon>Bacteria</taxon>
        <taxon>Bacillati</taxon>
        <taxon>Actinomycetota</taxon>
        <taxon>Actinomycetes</taxon>
        <taxon>Propionibacteriales</taxon>
        <taxon>Propionibacteriaceae</taxon>
        <taxon>Microlunatus</taxon>
    </lineage>
</organism>
<keyword evidence="2" id="KW-1185">Reference proteome</keyword>
<reference evidence="1" key="1">
    <citation type="journal article" date="2014" name="Int. J. Syst. Evol. Microbiol.">
        <title>Complete genome sequence of Corynebacterium casei LMG S-19264T (=DSM 44701T), isolated from a smear-ripened cheese.</title>
        <authorList>
            <consortium name="US DOE Joint Genome Institute (JGI-PGF)"/>
            <person name="Walter F."/>
            <person name="Albersmeier A."/>
            <person name="Kalinowski J."/>
            <person name="Ruckert C."/>
        </authorList>
    </citation>
    <scope>NUCLEOTIDE SEQUENCE</scope>
    <source>
        <strain evidence="1">CGMCC 4.7306</strain>
    </source>
</reference>
<comment type="caution">
    <text evidence="1">The sequence shown here is derived from an EMBL/GenBank/DDBJ whole genome shotgun (WGS) entry which is preliminary data.</text>
</comment>
<dbReference type="AlphaFoldDB" id="A0A917SFN7"/>
<dbReference type="EMBL" id="BMMZ01000014">
    <property type="protein sequence ID" value="GGL79400.1"/>
    <property type="molecule type" value="Genomic_DNA"/>
</dbReference>
<proteinExistence type="predicted"/>